<dbReference type="CDD" id="cd04590">
    <property type="entry name" value="CBS_pair_CorC_HlyC_assoc"/>
    <property type="match status" value="1"/>
</dbReference>
<accession>A0ABS3AXK3</accession>
<evidence type="ECO:0000313" key="9">
    <source>
        <dbReference type="Proteomes" id="UP000717534"/>
    </source>
</evidence>
<evidence type="ECO:0000256" key="3">
    <source>
        <dbReference type="ARBA" id="ARBA00022475"/>
    </source>
</evidence>
<dbReference type="InterPro" id="IPR044751">
    <property type="entry name" value="Ion_transp-like_CBS"/>
</dbReference>
<dbReference type="SUPFAM" id="SSF56176">
    <property type="entry name" value="FAD-binding/transporter-associated domain-like"/>
    <property type="match status" value="1"/>
</dbReference>
<feature type="domain" description="CBS" evidence="7">
    <location>
        <begin position="78"/>
        <end position="137"/>
    </location>
</feature>
<proteinExistence type="inferred from homology"/>
<dbReference type="PROSITE" id="PS51371">
    <property type="entry name" value="CBS"/>
    <property type="match status" value="2"/>
</dbReference>
<organism evidence="8 9">
    <name type="scientific">Desulfotalea psychrophila</name>
    <dbReference type="NCBI Taxonomy" id="84980"/>
    <lineage>
        <taxon>Bacteria</taxon>
        <taxon>Pseudomonadati</taxon>
        <taxon>Thermodesulfobacteriota</taxon>
        <taxon>Desulfobulbia</taxon>
        <taxon>Desulfobulbales</taxon>
        <taxon>Desulfocapsaceae</taxon>
        <taxon>Desulfotalea</taxon>
    </lineage>
</organism>
<evidence type="ECO:0000259" key="7">
    <source>
        <dbReference type="PROSITE" id="PS51371"/>
    </source>
</evidence>
<name>A0ABS3AXK3_9BACT</name>
<keyword evidence="4" id="KW-0677">Repeat</keyword>
<dbReference type="InterPro" id="IPR046342">
    <property type="entry name" value="CBS_dom_sf"/>
</dbReference>
<dbReference type="InterPro" id="IPR016169">
    <property type="entry name" value="FAD-bd_PCMH_sub2"/>
</dbReference>
<evidence type="ECO:0000256" key="2">
    <source>
        <dbReference type="ARBA" id="ARBA00006337"/>
    </source>
</evidence>
<dbReference type="SUPFAM" id="SSF54631">
    <property type="entry name" value="CBS-domain pair"/>
    <property type="match status" value="1"/>
</dbReference>
<evidence type="ECO:0000256" key="4">
    <source>
        <dbReference type="ARBA" id="ARBA00022737"/>
    </source>
</evidence>
<evidence type="ECO:0000256" key="5">
    <source>
        <dbReference type="ARBA" id="ARBA00023122"/>
    </source>
</evidence>
<dbReference type="PANTHER" id="PTHR22777:SF32">
    <property type="entry name" value="UPF0053 INNER MEMBRANE PROTEIN YFJD"/>
    <property type="match status" value="1"/>
</dbReference>
<comment type="subcellular location">
    <subcellularLocation>
        <location evidence="1">Cell membrane</location>
        <topology evidence="1">Multi-pass membrane protein</topology>
    </subcellularLocation>
</comment>
<keyword evidence="5 6" id="KW-0129">CBS domain</keyword>
<keyword evidence="9" id="KW-1185">Reference proteome</keyword>
<dbReference type="Gene3D" id="3.10.580.10">
    <property type="entry name" value="CBS-domain"/>
    <property type="match status" value="1"/>
</dbReference>
<gene>
    <name evidence="8" type="ORF">JYU06_00875</name>
</gene>
<reference evidence="8 9" key="1">
    <citation type="submission" date="2021-02" db="EMBL/GenBank/DDBJ databases">
        <title>Activity-based single-cell genomes from oceanic crustal fluid captures similar information to metagenomic and metatranscriptomic surveys with orders of magnitude less sampling.</title>
        <authorList>
            <person name="D'Angelo T.S."/>
            <person name="Orcutt B.N."/>
        </authorList>
    </citation>
    <scope>NUCLEOTIDE SEQUENCE [LARGE SCALE GENOMIC DNA]</scope>
    <source>
        <strain evidence="8">AH-315-G02</strain>
    </source>
</reference>
<dbReference type="Pfam" id="PF00571">
    <property type="entry name" value="CBS"/>
    <property type="match status" value="2"/>
</dbReference>
<protein>
    <submittedName>
        <fullName evidence="8">HlyC/CorC family transporter</fullName>
    </submittedName>
</protein>
<dbReference type="SMART" id="SM01091">
    <property type="entry name" value="CorC_HlyC"/>
    <property type="match status" value="1"/>
</dbReference>
<dbReference type="Proteomes" id="UP000717534">
    <property type="component" value="Unassembled WGS sequence"/>
</dbReference>
<dbReference type="Pfam" id="PF03471">
    <property type="entry name" value="CorC_HlyC"/>
    <property type="match status" value="1"/>
</dbReference>
<dbReference type="InterPro" id="IPR036318">
    <property type="entry name" value="FAD-bd_PCMH-like_sf"/>
</dbReference>
<dbReference type="EMBL" id="JAFITO010000003">
    <property type="protein sequence ID" value="MBN4068065.1"/>
    <property type="molecule type" value="Genomic_DNA"/>
</dbReference>
<comment type="similarity">
    <text evidence="2">Belongs to the UPF0053 family.</text>
</comment>
<dbReference type="PANTHER" id="PTHR22777">
    <property type="entry name" value="HEMOLYSIN-RELATED"/>
    <property type="match status" value="1"/>
</dbReference>
<keyword evidence="3" id="KW-1003">Cell membrane</keyword>
<evidence type="ECO:0000256" key="1">
    <source>
        <dbReference type="ARBA" id="ARBA00004651"/>
    </source>
</evidence>
<dbReference type="SMART" id="SM00116">
    <property type="entry name" value="CBS"/>
    <property type="match status" value="2"/>
</dbReference>
<dbReference type="InterPro" id="IPR005170">
    <property type="entry name" value="Transptr-assoc_dom"/>
</dbReference>
<dbReference type="InterPro" id="IPR000644">
    <property type="entry name" value="CBS_dom"/>
</dbReference>
<evidence type="ECO:0000256" key="6">
    <source>
        <dbReference type="PROSITE-ProRule" id="PRU00703"/>
    </source>
</evidence>
<evidence type="ECO:0000313" key="8">
    <source>
        <dbReference type="EMBL" id="MBN4068065.1"/>
    </source>
</evidence>
<keyword evidence="3" id="KW-0472">Membrane</keyword>
<comment type="caution">
    <text evidence="8">The sequence shown here is derived from an EMBL/GenBank/DDBJ whole genome shotgun (WGS) entry which is preliminary data.</text>
</comment>
<dbReference type="Gene3D" id="3.30.465.10">
    <property type="match status" value="1"/>
</dbReference>
<sequence length="295" mass="32808">MTKENPVGLAVPVEKKTLLSRLASLLHLGRSPETTEDLEQEIQELLEEGEEQGLISSLEERMINSIFDFRDTLVGEVMTPSTEIVSAEVTSEMSELVDIVIEKGFTRIPIYAENADNIVGIVHTKDLLQMCAGKRGSKGLADYLNPPWIIAEDKPIVDLLRDFQKQKIHMAVVADEFGTVRGLVTLEDILEEIVGEIDDEYDVDRNLLQEIDENTVQVKAQADIEVIEDRFGVEMVEGGYESIGGFVIFLLGRLARVGDTVDAEGLRFTVLSATKRQINLLRVTRLPVPESKDVG</sequence>
<feature type="domain" description="CBS" evidence="7">
    <location>
        <begin position="143"/>
        <end position="200"/>
    </location>
</feature>